<dbReference type="Pfam" id="PF13040">
    <property type="entry name" value="Fur_reg_FbpB"/>
    <property type="match status" value="1"/>
</dbReference>
<evidence type="ECO:0000313" key="2">
    <source>
        <dbReference type="Proteomes" id="UP000198666"/>
    </source>
</evidence>
<gene>
    <name evidence="1" type="ORF">SAMN05421663_103364</name>
</gene>
<dbReference type="Proteomes" id="UP000198666">
    <property type="component" value="Unassembled WGS sequence"/>
</dbReference>
<reference evidence="2" key="1">
    <citation type="submission" date="2016-10" db="EMBL/GenBank/DDBJ databases">
        <authorList>
            <person name="Varghese N."/>
            <person name="Submissions S."/>
        </authorList>
    </citation>
    <scope>NUCLEOTIDE SEQUENCE [LARGE SCALE GENOMIC DNA]</scope>
    <source>
        <strain evidence="2">DSM 21620</strain>
    </source>
</reference>
<dbReference type="STRING" id="361279.SAMN05421663_103364"/>
<dbReference type="InterPro" id="IPR025004">
    <property type="entry name" value="SenN/SenS"/>
</dbReference>
<proteinExistence type="predicted"/>
<evidence type="ECO:0000313" key="1">
    <source>
        <dbReference type="EMBL" id="SDC69092.1"/>
    </source>
</evidence>
<name>A0A1G6NM76_9BACI</name>
<protein>
    <submittedName>
        <fullName evidence="1">Fur-regulated basic protein B</fullName>
    </submittedName>
</protein>
<dbReference type="OrthoDB" id="2932333at2"/>
<dbReference type="AlphaFoldDB" id="A0A1G6NM76"/>
<accession>A0A1G6NM76</accession>
<dbReference type="RefSeq" id="WP_093726755.1">
    <property type="nucleotide sequence ID" value="NZ_FMZB01000003.1"/>
</dbReference>
<sequence length="45" mass="5348">MRPRKLSLEELITQNKNELLQDDQAMLRIEESLDDKYGIQSDQLE</sequence>
<dbReference type="EMBL" id="FMZB01000003">
    <property type="protein sequence ID" value="SDC69092.1"/>
    <property type="molecule type" value="Genomic_DNA"/>
</dbReference>
<organism evidence="1 2">
    <name type="scientific">Terribacillus halophilus</name>
    <dbReference type="NCBI Taxonomy" id="361279"/>
    <lineage>
        <taxon>Bacteria</taxon>
        <taxon>Bacillati</taxon>
        <taxon>Bacillota</taxon>
        <taxon>Bacilli</taxon>
        <taxon>Bacillales</taxon>
        <taxon>Bacillaceae</taxon>
        <taxon>Terribacillus</taxon>
    </lineage>
</organism>
<keyword evidence="2" id="KW-1185">Reference proteome</keyword>